<keyword evidence="1" id="KW-0472">Membrane</keyword>
<feature type="domain" description="Plasmodium RESA N-terminal" evidence="2">
    <location>
        <begin position="102"/>
        <end position="214"/>
    </location>
</feature>
<dbReference type="InterPro" id="IPR044885">
    <property type="entry name" value="PRESA_N_sf"/>
</dbReference>
<dbReference type="GeneID" id="39730304"/>
<reference evidence="3" key="1">
    <citation type="submission" date="2015-04" db="EMBL/GenBank/DDBJ databases">
        <authorList>
            <consortium name="Pathogen Informatics"/>
        </authorList>
    </citation>
    <scope>NUCLEOTIDE SEQUENCE [LARGE SCALE GENOMIC DNA]</scope>
    <source>
        <strain evidence="3">8A</strain>
    </source>
</reference>
<gene>
    <name evidence="3" type="ORF">PGAL8A_00177700</name>
</gene>
<evidence type="ECO:0000313" key="4">
    <source>
        <dbReference type="Proteomes" id="UP000220797"/>
    </source>
</evidence>
<evidence type="ECO:0000313" key="3">
    <source>
        <dbReference type="EMBL" id="CRG94065.1"/>
    </source>
</evidence>
<comment type="caution">
    <text evidence="3">The sequence shown here is derived from an EMBL/GenBank/DDBJ whole genome shotgun (WGS) entry which is preliminary data.</text>
</comment>
<keyword evidence="4" id="KW-1185">Reference proteome</keyword>
<sequence length="239" mass="28569">MEYSNVQDNNLSKTCIDDDKVTLKKNSICSTGKQDIIFKKLNYRNIVHSRLFLVSILFLLFFFFQDINKFQDDIKSGIQFKNINSRKLAELDLKNYNDDFHDTSEGVPHERVLSKWKDFRDKQRSTLNDEIKKCLDDLFEKSEIHDLSEKERKELWDQFLKEFFSTLADTDGTNYQEIYDLCREGLCSREDFNNFLNKNFTLWNSIKDDLKRKWDDFLSTNIKLLKDQVKLVSYNTIEN</sequence>
<accession>A0A1J1GNL4</accession>
<evidence type="ECO:0000259" key="2">
    <source>
        <dbReference type="Pfam" id="PF09687"/>
    </source>
</evidence>
<dbReference type="PANTHER" id="PTHR36193">
    <property type="entry name" value="PHISTB DOMAIN-CONTAINING RESA-LIKE PROTEIN 1"/>
    <property type="match status" value="1"/>
</dbReference>
<name>A0A1J1GNL4_PLAGA</name>
<dbReference type="AlphaFoldDB" id="A0A1J1GNL4"/>
<feature type="transmembrane region" description="Helical" evidence="1">
    <location>
        <begin position="47"/>
        <end position="64"/>
    </location>
</feature>
<keyword evidence="1" id="KW-1133">Transmembrane helix</keyword>
<dbReference type="InterPro" id="IPR019111">
    <property type="entry name" value="PRESA_N"/>
</dbReference>
<dbReference type="OMA" id="CEIGRIW"/>
<dbReference type="Gene3D" id="6.10.280.180">
    <property type="entry name" value="Plasmodium RESA, N-terminal helical domain"/>
    <property type="match status" value="1"/>
</dbReference>
<dbReference type="PANTHER" id="PTHR36193:SF23">
    <property type="entry name" value="PHISTB DOMAIN-CONTAINING RESA-LIKE PROTEIN 1"/>
    <property type="match status" value="1"/>
</dbReference>
<dbReference type="Proteomes" id="UP000220797">
    <property type="component" value="Unassembled WGS sequence"/>
</dbReference>
<dbReference type="VEuPathDB" id="PlasmoDB:PGAL8A_00177700"/>
<dbReference type="Pfam" id="PF09687">
    <property type="entry name" value="PRESAN"/>
    <property type="match status" value="1"/>
</dbReference>
<dbReference type="EMBL" id="CVMV01000021">
    <property type="protein sequence ID" value="CRG94065.1"/>
    <property type="molecule type" value="Genomic_DNA"/>
</dbReference>
<organism evidence="3 4">
    <name type="scientific">Plasmodium gallinaceum</name>
    <dbReference type="NCBI Taxonomy" id="5849"/>
    <lineage>
        <taxon>Eukaryota</taxon>
        <taxon>Sar</taxon>
        <taxon>Alveolata</taxon>
        <taxon>Apicomplexa</taxon>
        <taxon>Aconoidasida</taxon>
        <taxon>Haemosporida</taxon>
        <taxon>Plasmodiidae</taxon>
        <taxon>Plasmodium</taxon>
        <taxon>Plasmodium (Haemamoeba)</taxon>
    </lineage>
</organism>
<evidence type="ECO:0000256" key="1">
    <source>
        <dbReference type="SAM" id="Phobius"/>
    </source>
</evidence>
<keyword evidence="1" id="KW-0812">Transmembrane</keyword>
<protein>
    <recommendedName>
        <fullName evidence="2">Plasmodium RESA N-terminal domain-containing protein</fullName>
    </recommendedName>
</protein>
<dbReference type="OrthoDB" id="10553403at2759"/>
<proteinExistence type="predicted"/>
<dbReference type="RefSeq" id="XP_028526886.1">
    <property type="nucleotide sequence ID" value="XM_028670101.1"/>
</dbReference>